<dbReference type="PANTHER" id="PTHR30576">
    <property type="entry name" value="COLANIC BIOSYNTHESIS UDP-GLUCOSE LIPID CARRIER TRANSFERASE"/>
    <property type="match status" value="1"/>
</dbReference>
<name>A0ABV4EGK4_BREEP</name>
<comment type="caution">
    <text evidence="4">The sequence shown here is derived from an EMBL/GenBank/DDBJ whole genome shotgun (WGS) entry which is preliminary data.</text>
</comment>
<feature type="transmembrane region" description="Helical" evidence="2">
    <location>
        <begin position="104"/>
        <end position="126"/>
    </location>
</feature>
<feature type="transmembrane region" description="Helical" evidence="2">
    <location>
        <begin position="47"/>
        <end position="67"/>
    </location>
</feature>
<sequence>MTVSVVPGYTVDGLDRIRRSARRLRSRMESSAGTIRSDSVFASRRRMILAVALQAVIGIFAVSTVFSLASGPAAYWILVWCVLDLFVGAAASPTKSIDLARAPLLTAVGVTATVAILATFTSAGDIAPTVIVDEGDRIVFIVGLWGAAVGTAFIRVLVPVLLPKRRLRIVSAAHGGVERGTIEMVLGSRARIDSDTFVSAILTEVVRRDIELVELTFSVDAETLRGLSWAMRRRDVELYLPIIGLGLDPARMRALSATDGSGLLIAPSRPGLFSRGTKRIFDVGLALLLVIVFSPVLLAVALAIKISMPGPVFFTQTRVGLDGRPFSIVKFRSMIVDADSQLKQLLQSQGAGTQPLFKVDSDPRITRLGQLLRRSSLDELPQLFNVIGGSMSLVGPRPQRDGEVALYRGSDHHRLGVRPGMTGLWQVSGRSDLGWEQAREFDLYYAHNWNLKNDLKILLRTFGAVVRAAGAR</sequence>
<comment type="similarity">
    <text evidence="1">Belongs to the bacterial sugar transferase family.</text>
</comment>
<accession>A0ABV4EGK4</accession>
<proteinExistence type="inferred from homology"/>
<feature type="transmembrane region" description="Helical" evidence="2">
    <location>
        <begin position="283"/>
        <end position="304"/>
    </location>
</feature>
<keyword evidence="2" id="KW-1133">Transmembrane helix</keyword>
<gene>
    <name evidence="4" type="ORF">ABH903_000649</name>
</gene>
<feature type="domain" description="Bacterial sugar transferase" evidence="3">
    <location>
        <begin position="278"/>
        <end position="466"/>
    </location>
</feature>
<evidence type="ECO:0000259" key="3">
    <source>
        <dbReference type="Pfam" id="PF02397"/>
    </source>
</evidence>
<dbReference type="Pfam" id="PF02397">
    <property type="entry name" value="Bac_transf"/>
    <property type="match status" value="1"/>
</dbReference>
<protein>
    <submittedName>
        <fullName evidence="4">Lipopolysaccharide/colanic/teichoic acid biosynthesis glycosyltransferase</fullName>
    </submittedName>
</protein>
<dbReference type="PANTHER" id="PTHR30576:SF10">
    <property type="entry name" value="SLL5057 PROTEIN"/>
    <property type="match status" value="1"/>
</dbReference>
<dbReference type="EMBL" id="JBGBYS010000002">
    <property type="protein sequence ID" value="MEY9257639.1"/>
    <property type="molecule type" value="Genomic_DNA"/>
</dbReference>
<keyword evidence="2" id="KW-0812">Transmembrane</keyword>
<evidence type="ECO:0000256" key="2">
    <source>
        <dbReference type="SAM" id="Phobius"/>
    </source>
</evidence>
<keyword evidence="2" id="KW-0472">Membrane</keyword>
<dbReference type="InterPro" id="IPR003362">
    <property type="entry name" value="Bact_transf"/>
</dbReference>
<evidence type="ECO:0000313" key="4">
    <source>
        <dbReference type="EMBL" id="MEY9257639.1"/>
    </source>
</evidence>
<keyword evidence="5" id="KW-1185">Reference proteome</keyword>
<reference evidence="4 5" key="1">
    <citation type="submission" date="2024-07" db="EMBL/GenBank/DDBJ databases">
        <title>Mealworm larvae gut microbial communities from Newark, Delaware, USA.</title>
        <authorList>
            <person name="Blenner M."/>
        </authorList>
    </citation>
    <scope>NUCLEOTIDE SEQUENCE [LARGE SCALE GENOMIC DNA]</scope>
    <source>
        <strain evidence="4 5">UD i117</strain>
    </source>
</reference>
<organism evidence="4 5">
    <name type="scientific">Brevibacterium epidermidis</name>
    <dbReference type="NCBI Taxonomy" id="1698"/>
    <lineage>
        <taxon>Bacteria</taxon>
        <taxon>Bacillati</taxon>
        <taxon>Actinomycetota</taxon>
        <taxon>Actinomycetes</taxon>
        <taxon>Micrococcales</taxon>
        <taxon>Brevibacteriaceae</taxon>
        <taxon>Brevibacterium</taxon>
    </lineage>
</organism>
<dbReference type="RefSeq" id="WP_370035023.1">
    <property type="nucleotide sequence ID" value="NZ_JBGBYS010000002.1"/>
</dbReference>
<feature type="transmembrane region" description="Helical" evidence="2">
    <location>
        <begin position="138"/>
        <end position="158"/>
    </location>
</feature>
<evidence type="ECO:0000256" key="1">
    <source>
        <dbReference type="ARBA" id="ARBA00006464"/>
    </source>
</evidence>
<evidence type="ECO:0000313" key="5">
    <source>
        <dbReference type="Proteomes" id="UP001565435"/>
    </source>
</evidence>
<feature type="transmembrane region" description="Helical" evidence="2">
    <location>
        <begin position="73"/>
        <end position="92"/>
    </location>
</feature>
<dbReference type="Proteomes" id="UP001565435">
    <property type="component" value="Unassembled WGS sequence"/>
</dbReference>